<reference evidence="17" key="1">
    <citation type="submission" date="2025-08" db="UniProtKB">
        <authorList>
            <consortium name="RefSeq"/>
        </authorList>
    </citation>
    <scope>IDENTIFICATION</scope>
    <source>
        <tissue evidence="17">Gonads</tissue>
    </source>
</reference>
<dbReference type="InterPro" id="IPR009080">
    <property type="entry name" value="tRNAsynth_Ia_anticodon-bd"/>
</dbReference>
<dbReference type="FunFam" id="3.40.50.620:FF:000078">
    <property type="entry name" value="Valine--tRNA ligase, mitochondrial"/>
    <property type="match status" value="1"/>
</dbReference>
<evidence type="ECO:0000256" key="8">
    <source>
        <dbReference type="ARBA" id="ARBA00022917"/>
    </source>
</evidence>
<dbReference type="PANTHER" id="PTHR11946">
    <property type="entry name" value="VALYL-TRNA SYNTHETASES"/>
    <property type="match status" value="1"/>
</dbReference>
<dbReference type="InterPro" id="IPR009008">
    <property type="entry name" value="Val/Leu/Ile-tRNA-synth_edit"/>
</dbReference>
<evidence type="ECO:0000256" key="11">
    <source>
        <dbReference type="ARBA" id="ARBA00047552"/>
    </source>
</evidence>
<dbReference type="Gene3D" id="3.90.740.10">
    <property type="entry name" value="Valyl/Leucyl/Isoleucyl-tRNA synthetase, editing domain"/>
    <property type="match status" value="1"/>
</dbReference>
<feature type="domain" description="Methionyl/Valyl/Leucyl/Isoleucyl-tRNA synthetase anticodon-binding" evidence="15">
    <location>
        <begin position="716"/>
        <end position="855"/>
    </location>
</feature>
<dbReference type="GO" id="GO:0002161">
    <property type="term" value="F:aminoacyl-tRNA deacylase activity"/>
    <property type="evidence" value="ECO:0007669"/>
    <property type="project" value="InterPro"/>
</dbReference>
<evidence type="ECO:0000256" key="7">
    <source>
        <dbReference type="ARBA" id="ARBA00022840"/>
    </source>
</evidence>
<sequence length="992" mass="114868">MYGISKYCNLCGKKNNLVRSLRVIKRQLSQQQISGNSELAEGYKPEEVNHEINEDYFFPPCRSNQKPFTLILPPPNITGTLHLGHALTSSIQDVLIRWHKMKGIETLWVPGLDHAGIATQVVVEKKIWKEKKLSRHDLGRENFQKEIWKWMSEKSSTIIDQLKMLNVTLNWEKKSFTMDQTSSEVVVETFIRLFEQGLIYRAGHLVNWSCILQSAISDIEIDYMSITGPTHIDVPGYDKPIKFGELTYFAYKIKDSEDEIVVATTRPETIVGDVAVAVNPTDSRYTKFIGKQLYHPFRNTFIPVIADDFVDPEFGTGAVKITPSHDHTDFEVGKRHKLKSLEIIDSRGSLNDLCKEFEGLQRFKARDVIIDELTNRQLYRGRKDHNMKIPICSRSKDVIEFLLKPQWFVKCSTMAENALNDVKSGNLVIEPENFEKMWFHWLENIRDWCISRQLWWGHRIPAYHCAKMGSESREKIWVAAKNEQEAKIKTSKILSCPETEIDCEQDDDVLDTWFSSGLQPLAVLGWLENKEFFKKHYPISLMETGHDILFFWVARMVMLGTQLTGTLPFNKILLHGIICDAHGRKMSKTLGNVIAPEDVINGASLQELKSNLGQSYSSGILTQAEFDIALQGQRKMFPNGIPKCGADALRFTLLSHNIKNHFINFEISECHTNKLFCNKIWQATKFAILWCDKVSDCQGEKFLEKDDDFDRLPLMDKWILSRLSYLIETTNRALESHDFYVATARIKDFFYYEFCDIYLESIKTDFKDQPDSTASKNHCQILLTCLDLGLRILAPFMPVVSQHLHRHLPKFWDTGIDTSFPLMLGLRNEVLEKDWETIMDIVVCIRRLKKIFNVIYKYKPEVYLLPDDFTTVQNFAQVIKDLSHLYILNIPENESFIENRDNLVKDVAGSTRIYLVVPEELMKSFSADHEKMEAKKQKMLKEFEKIKNLISGEIFQEKAPKQYQESQRKKLTVLEEKISRIDTIQKLTSRTP</sequence>
<evidence type="ECO:0000259" key="15">
    <source>
        <dbReference type="Pfam" id="PF08264"/>
    </source>
</evidence>
<accession>A0A6J2YRG4</accession>
<protein>
    <recommendedName>
        <fullName evidence="3">valine--tRNA ligase</fullName>
        <ecNumber evidence="3">6.1.1.9</ecNumber>
    </recommendedName>
    <alternativeName>
        <fullName evidence="10">Valyl-tRNA synthetase</fullName>
    </alternativeName>
</protein>
<evidence type="ECO:0000256" key="5">
    <source>
        <dbReference type="ARBA" id="ARBA00022598"/>
    </source>
</evidence>
<evidence type="ECO:0000256" key="12">
    <source>
        <dbReference type="RuleBase" id="RU363035"/>
    </source>
</evidence>
<evidence type="ECO:0000256" key="1">
    <source>
        <dbReference type="ARBA" id="ARBA00004496"/>
    </source>
</evidence>
<dbReference type="InterPro" id="IPR033705">
    <property type="entry name" value="Anticodon_Ia_Val"/>
</dbReference>
<dbReference type="KEGG" id="soy:115889904"/>
<evidence type="ECO:0000256" key="4">
    <source>
        <dbReference type="ARBA" id="ARBA00022490"/>
    </source>
</evidence>
<evidence type="ECO:0000256" key="6">
    <source>
        <dbReference type="ARBA" id="ARBA00022741"/>
    </source>
</evidence>
<dbReference type="GeneID" id="115889904"/>
<keyword evidence="6 12" id="KW-0547">Nucleotide-binding</keyword>
<dbReference type="Pfam" id="PF08264">
    <property type="entry name" value="Anticodon_1"/>
    <property type="match status" value="1"/>
</dbReference>
<keyword evidence="7 12" id="KW-0067">ATP-binding</keyword>
<keyword evidence="13" id="KW-0175">Coiled coil</keyword>
<dbReference type="EC" id="6.1.1.9" evidence="3"/>
<dbReference type="NCBIfam" id="NF004349">
    <property type="entry name" value="PRK05729.1"/>
    <property type="match status" value="1"/>
</dbReference>
<dbReference type="InterPro" id="IPR002303">
    <property type="entry name" value="Valyl-tRNA_ligase"/>
</dbReference>
<dbReference type="InterPro" id="IPR013155">
    <property type="entry name" value="M/V/L/I-tRNA-synth_anticd-bd"/>
</dbReference>
<keyword evidence="5 12" id="KW-0436">Ligase</keyword>
<dbReference type="InterPro" id="IPR002300">
    <property type="entry name" value="aa-tRNA-synth_Ia"/>
</dbReference>
<dbReference type="GO" id="GO:0006438">
    <property type="term" value="P:valyl-tRNA aminoacylation"/>
    <property type="evidence" value="ECO:0007669"/>
    <property type="project" value="InterPro"/>
</dbReference>
<dbReference type="FunFam" id="3.40.50.620:FF:000020">
    <property type="entry name" value="Valine--tRNA ligase, mitochondrial"/>
    <property type="match status" value="1"/>
</dbReference>
<keyword evidence="4" id="KW-0963">Cytoplasm</keyword>
<dbReference type="GO" id="GO:0005829">
    <property type="term" value="C:cytosol"/>
    <property type="evidence" value="ECO:0007669"/>
    <property type="project" value="TreeGrafter"/>
</dbReference>
<dbReference type="SUPFAM" id="SSF47323">
    <property type="entry name" value="Anticodon-binding domain of a subclass of class I aminoacyl-tRNA synthetases"/>
    <property type="match status" value="1"/>
</dbReference>
<dbReference type="InterPro" id="IPR014729">
    <property type="entry name" value="Rossmann-like_a/b/a_fold"/>
</dbReference>
<dbReference type="GO" id="GO:0005524">
    <property type="term" value="F:ATP binding"/>
    <property type="evidence" value="ECO:0007669"/>
    <property type="project" value="UniProtKB-KW"/>
</dbReference>
<dbReference type="SUPFAM" id="SSF50677">
    <property type="entry name" value="ValRS/IleRS/LeuRS editing domain"/>
    <property type="match status" value="1"/>
</dbReference>
<name>A0A6J2YRG4_SITOR</name>
<evidence type="ECO:0000256" key="13">
    <source>
        <dbReference type="SAM" id="Coils"/>
    </source>
</evidence>
<dbReference type="InParanoid" id="A0A6J2YRG4"/>
<dbReference type="Gene3D" id="1.10.730.10">
    <property type="entry name" value="Isoleucyl-tRNA Synthetase, Domain 1"/>
    <property type="match status" value="1"/>
</dbReference>
<dbReference type="FunFam" id="3.90.740.10:FF:000005">
    <property type="entry name" value="Valine--tRNA ligase, mitochondrial"/>
    <property type="match status" value="1"/>
</dbReference>
<comment type="similarity">
    <text evidence="2 12">Belongs to the class-I aminoacyl-tRNA synthetase family.</text>
</comment>
<dbReference type="OrthoDB" id="629407at2759"/>
<dbReference type="RefSeq" id="XP_030765856.1">
    <property type="nucleotide sequence ID" value="XM_030909996.1"/>
</dbReference>
<proteinExistence type="inferred from homology"/>
<comment type="subcellular location">
    <subcellularLocation>
        <location evidence="1">Cytoplasm</location>
    </subcellularLocation>
</comment>
<dbReference type="AlphaFoldDB" id="A0A6J2YRG4"/>
<keyword evidence="9 12" id="KW-0030">Aminoacyl-tRNA synthetase</keyword>
<dbReference type="PROSITE" id="PS00178">
    <property type="entry name" value="AA_TRNA_LIGASE_I"/>
    <property type="match status" value="1"/>
</dbReference>
<keyword evidence="16" id="KW-1185">Reference proteome</keyword>
<dbReference type="PRINTS" id="PR00986">
    <property type="entry name" value="TRNASYNTHVAL"/>
</dbReference>
<keyword evidence="8 12" id="KW-0648">Protein biosynthesis</keyword>
<evidence type="ECO:0000256" key="10">
    <source>
        <dbReference type="ARBA" id="ARBA00029936"/>
    </source>
</evidence>
<evidence type="ECO:0000313" key="16">
    <source>
        <dbReference type="Proteomes" id="UP000504635"/>
    </source>
</evidence>
<dbReference type="Pfam" id="PF00133">
    <property type="entry name" value="tRNA-synt_1"/>
    <property type="match status" value="1"/>
</dbReference>
<feature type="coiled-coil region" evidence="13">
    <location>
        <begin position="922"/>
        <end position="949"/>
    </location>
</feature>
<evidence type="ECO:0000256" key="2">
    <source>
        <dbReference type="ARBA" id="ARBA00005594"/>
    </source>
</evidence>
<dbReference type="GO" id="GO:0004832">
    <property type="term" value="F:valine-tRNA ligase activity"/>
    <property type="evidence" value="ECO:0007669"/>
    <property type="project" value="UniProtKB-EC"/>
</dbReference>
<dbReference type="SUPFAM" id="SSF52374">
    <property type="entry name" value="Nucleotidylyl transferase"/>
    <property type="match status" value="1"/>
</dbReference>
<evidence type="ECO:0000313" key="17">
    <source>
        <dbReference type="RefSeq" id="XP_030765856.1"/>
    </source>
</evidence>
<feature type="domain" description="Aminoacyl-tRNA synthetase class Ia" evidence="14">
    <location>
        <begin position="55"/>
        <end position="657"/>
    </location>
</feature>
<dbReference type="Proteomes" id="UP000504635">
    <property type="component" value="Unplaced"/>
</dbReference>
<evidence type="ECO:0000256" key="3">
    <source>
        <dbReference type="ARBA" id="ARBA00013169"/>
    </source>
</evidence>
<dbReference type="CDD" id="cd07962">
    <property type="entry name" value="Anticodon_Ia_Val"/>
    <property type="match status" value="1"/>
</dbReference>
<dbReference type="NCBIfam" id="TIGR00422">
    <property type="entry name" value="valS"/>
    <property type="match status" value="1"/>
</dbReference>
<organism evidence="16 17">
    <name type="scientific">Sitophilus oryzae</name>
    <name type="common">Rice weevil</name>
    <name type="synonym">Curculio oryzae</name>
    <dbReference type="NCBI Taxonomy" id="7048"/>
    <lineage>
        <taxon>Eukaryota</taxon>
        <taxon>Metazoa</taxon>
        <taxon>Ecdysozoa</taxon>
        <taxon>Arthropoda</taxon>
        <taxon>Hexapoda</taxon>
        <taxon>Insecta</taxon>
        <taxon>Pterygota</taxon>
        <taxon>Neoptera</taxon>
        <taxon>Endopterygota</taxon>
        <taxon>Coleoptera</taxon>
        <taxon>Polyphaga</taxon>
        <taxon>Cucujiformia</taxon>
        <taxon>Curculionidae</taxon>
        <taxon>Dryophthorinae</taxon>
        <taxon>Sitophilus</taxon>
    </lineage>
</organism>
<dbReference type="Gene3D" id="3.40.50.620">
    <property type="entry name" value="HUPs"/>
    <property type="match status" value="2"/>
</dbReference>
<dbReference type="PANTHER" id="PTHR11946:SF109">
    <property type="entry name" value="VALINE--TRNA LIGASE"/>
    <property type="match status" value="1"/>
</dbReference>
<comment type="catalytic activity">
    <reaction evidence="11">
        <text>tRNA(Val) + L-valine + ATP = L-valyl-tRNA(Val) + AMP + diphosphate</text>
        <dbReference type="Rhea" id="RHEA:10704"/>
        <dbReference type="Rhea" id="RHEA-COMP:9672"/>
        <dbReference type="Rhea" id="RHEA-COMP:9708"/>
        <dbReference type="ChEBI" id="CHEBI:30616"/>
        <dbReference type="ChEBI" id="CHEBI:33019"/>
        <dbReference type="ChEBI" id="CHEBI:57762"/>
        <dbReference type="ChEBI" id="CHEBI:78442"/>
        <dbReference type="ChEBI" id="CHEBI:78537"/>
        <dbReference type="ChEBI" id="CHEBI:456215"/>
        <dbReference type="EC" id="6.1.1.9"/>
    </reaction>
</comment>
<dbReference type="InterPro" id="IPR001412">
    <property type="entry name" value="aa-tRNA-synth_I_CS"/>
</dbReference>
<dbReference type="CDD" id="cd00817">
    <property type="entry name" value="ValRS_core"/>
    <property type="match status" value="1"/>
</dbReference>
<evidence type="ECO:0000256" key="9">
    <source>
        <dbReference type="ARBA" id="ARBA00023146"/>
    </source>
</evidence>
<evidence type="ECO:0000259" key="14">
    <source>
        <dbReference type="Pfam" id="PF00133"/>
    </source>
</evidence>
<gene>
    <name evidence="17" type="primary">LOC115889904</name>
</gene>